<dbReference type="EMBL" id="JAYDYQ010002688">
    <property type="protein sequence ID" value="KAK4478283.1"/>
    <property type="molecule type" value="Genomic_DNA"/>
</dbReference>
<reference evidence="7 8" key="1">
    <citation type="journal article" date="2023" name="bioRxiv">
        <title>Genome report: Whole genome sequence and annotation of Penstemon davidsonii.</title>
        <authorList>
            <person name="Ostevik K.L."/>
            <person name="Alabady M."/>
            <person name="Zhang M."/>
            <person name="Rausher M.D."/>
        </authorList>
    </citation>
    <scope>NUCLEOTIDE SEQUENCE [LARGE SCALE GENOMIC DNA]</scope>
    <source>
        <strain evidence="7">DNT005</strain>
        <tissue evidence="7">Whole leaf</tissue>
    </source>
</reference>
<dbReference type="Proteomes" id="UP001291926">
    <property type="component" value="Unassembled WGS sequence"/>
</dbReference>
<dbReference type="SMART" id="SM00184">
    <property type="entry name" value="RING"/>
    <property type="match status" value="2"/>
</dbReference>
<evidence type="ECO:0000256" key="1">
    <source>
        <dbReference type="ARBA" id="ARBA00022723"/>
    </source>
</evidence>
<dbReference type="PANTHER" id="PTHR15898">
    <property type="entry name" value="BIFUNCTIONAL APOPTOSIS REGULATOR"/>
    <property type="match status" value="1"/>
</dbReference>
<dbReference type="PANTHER" id="PTHR15898:SF13">
    <property type="entry name" value="BIFUNCTIONAL APOPTOSIS REGULATOR"/>
    <property type="match status" value="1"/>
</dbReference>
<keyword evidence="1" id="KW-0479">Metal-binding</keyword>
<dbReference type="InterPro" id="IPR000433">
    <property type="entry name" value="Znf_ZZ"/>
</dbReference>
<evidence type="ECO:0000313" key="8">
    <source>
        <dbReference type="Proteomes" id="UP001291926"/>
    </source>
</evidence>
<name>A0ABR0CPQ6_9LAMI</name>
<keyword evidence="3" id="KW-0862">Zinc</keyword>
<keyword evidence="8" id="KW-1185">Reference proteome</keyword>
<feature type="domain" description="RING-type" evidence="5">
    <location>
        <begin position="198"/>
        <end position="236"/>
    </location>
</feature>
<dbReference type="InterPro" id="IPR013083">
    <property type="entry name" value="Znf_RING/FYVE/PHD"/>
</dbReference>
<comment type="caution">
    <text evidence="7">The sequence shown here is derived from an EMBL/GenBank/DDBJ whole genome shotgun (WGS) entry which is preliminary data.</text>
</comment>
<evidence type="ECO:0000259" key="6">
    <source>
        <dbReference type="PROSITE" id="PS50135"/>
    </source>
</evidence>
<accession>A0ABR0CPQ6</accession>
<dbReference type="InterPro" id="IPR001841">
    <property type="entry name" value="Znf_RING"/>
</dbReference>
<dbReference type="InterPro" id="IPR017907">
    <property type="entry name" value="Znf_RING_CS"/>
</dbReference>
<dbReference type="Gene3D" id="3.30.40.10">
    <property type="entry name" value="Zinc/RING finger domain, C3HC4 (zinc finger)"/>
    <property type="match status" value="2"/>
</dbReference>
<sequence>GLIMENRSLDKGDMDSEDFPDEFQCCVCLDIMYKPVVLVICLSISVIPLSVAACGHISCFWCVFKAMDTWQESHCPVCRNPYNHFPRICTLMHFLLLKLYPSAYKRREKQVAEEEKGYGHASPQFDDNLLKSQSSEVLDVRDPSPLPKAVPLDSNYTCSGDTFPGDDNITTTNDTNNMVEYKDTNGNCREVLLTDLQCAVCKQLLCRPLVLNCGHVYCEACINNPQDSVCKCPVCQSSHPNGFPNVCLVLEHFLEEHFPEEYSARKESLANIQRGTPSGKICDSLQMCPIIGKRYKCKDCVEQIGFDLCEECHNSSSKLPGRFNQQHTQDHQFSEEPPHCLRNLILSLEADYSADHELSIVGSDNPEVVLRVPDLSNDVSEDEREIVASPDSADEDAVFSTFLSNNLSEDQGR</sequence>
<dbReference type="Gene3D" id="3.30.60.90">
    <property type="match status" value="1"/>
</dbReference>
<feature type="non-terminal residue" evidence="7">
    <location>
        <position position="1"/>
    </location>
</feature>
<evidence type="ECO:0000256" key="4">
    <source>
        <dbReference type="PROSITE-ProRule" id="PRU00228"/>
    </source>
</evidence>
<protein>
    <submittedName>
        <fullName evidence="7">Uncharacterized protein</fullName>
    </submittedName>
</protein>
<gene>
    <name evidence="7" type="ORF">RD792_017572</name>
</gene>
<dbReference type="PROSITE" id="PS00518">
    <property type="entry name" value="ZF_RING_1"/>
    <property type="match status" value="1"/>
</dbReference>
<dbReference type="SUPFAM" id="SSF57850">
    <property type="entry name" value="RING/U-box"/>
    <property type="match status" value="3"/>
</dbReference>
<dbReference type="InterPro" id="IPR027370">
    <property type="entry name" value="Znf-RING_euk"/>
</dbReference>
<organism evidence="7 8">
    <name type="scientific">Penstemon davidsonii</name>
    <dbReference type="NCBI Taxonomy" id="160366"/>
    <lineage>
        <taxon>Eukaryota</taxon>
        <taxon>Viridiplantae</taxon>
        <taxon>Streptophyta</taxon>
        <taxon>Embryophyta</taxon>
        <taxon>Tracheophyta</taxon>
        <taxon>Spermatophyta</taxon>
        <taxon>Magnoliopsida</taxon>
        <taxon>eudicotyledons</taxon>
        <taxon>Gunneridae</taxon>
        <taxon>Pentapetalae</taxon>
        <taxon>asterids</taxon>
        <taxon>lamiids</taxon>
        <taxon>Lamiales</taxon>
        <taxon>Plantaginaceae</taxon>
        <taxon>Cheloneae</taxon>
        <taxon>Penstemon</taxon>
    </lineage>
</organism>
<dbReference type="Pfam" id="PF13445">
    <property type="entry name" value="zf-RING_UBOX"/>
    <property type="match status" value="1"/>
</dbReference>
<dbReference type="PROSITE" id="PS50135">
    <property type="entry name" value="ZF_ZZ_2"/>
    <property type="match status" value="1"/>
</dbReference>
<dbReference type="PROSITE" id="PS50089">
    <property type="entry name" value="ZF_RING_2"/>
    <property type="match status" value="2"/>
</dbReference>
<evidence type="ECO:0000259" key="5">
    <source>
        <dbReference type="PROSITE" id="PS50089"/>
    </source>
</evidence>
<feature type="domain" description="RING-type" evidence="5">
    <location>
        <begin position="25"/>
        <end position="79"/>
    </location>
</feature>
<dbReference type="Pfam" id="PF00569">
    <property type="entry name" value="ZZ"/>
    <property type="match status" value="1"/>
</dbReference>
<feature type="domain" description="ZZ-type" evidence="6">
    <location>
        <begin position="277"/>
        <end position="341"/>
    </location>
</feature>
<evidence type="ECO:0000256" key="2">
    <source>
        <dbReference type="ARBA" id="ARBA00022771"/>
    </source>
</evidence>
<keyword evidence="2 4" id="KW-0863">Zinc-finger</keyword>
<evidence type="ECO:0000313" key="7">
    <source>
        <dbReference type="EMBL" id="KAK4478283.1"/>
    </source>
</evidence>
<evidence type="ECO:0000256" key="3">
    <source>
        <dbReference type="ARBA" id="ARBA00022833"/>
    </source>
</evidence>
<proteinExistence type="predicted"/>
<dbReference type="InterPro" id="IPR043145">
    <property type="entry name" value="Znf_ZZ_sf"/>
</dbReference>